<dbReference type="CDD" id="cd15497">
    <property type="entry name" value="PHD1_Snt2p_like"/>
    <property type="match status" value="1"/>
</dbReference>
<dbReference type="Gene3D" id="2.30.30.490">
    <property type="match status" value="1"/>
</dbReference>
<keyword evidence="3" id="KW-0862">Zinc</keyword>
<feature type="region of interest" description="Disordered" evidence="6">
    <location>
        <begin position="1462"/>
        <end position="1769"/>
    </location>
</feature>
<gene>
    <name evidence="11" type="ORF">AJ78_08371</name>
</gene>
<dbReference type="PROSITE" id="PS50016">
    <property type="entry name" value="ZF_PHD_2"/>
    <property type="match status" value="1"/>
</dbReference>
<feature type="domain" description="PHD-type" evidence="10">
    <location>
        <begin position="1115"/>
        <end position="1233"/>
    </location>
</feature>
<keyword evidence="4" id="KW-0539">Nucleus</keyword>
<dbReference type="GO" id="GO:0008270">
    <property type="term" value="F:zinc ion binding"/>
    <property type="evidence" value="ECO:0007669"/>
    <property type="project" value="UniProtKB-KW"/>
</dbReference>
<feature type="compositionally biased region" description="Low complexity" evidence="6">
    <location>
        <begin position="52"/>
        <end position="73"/>
    </location>
</feature>
<feature type="compositionally biased region" description="Low complexity" evidence="6">
    <location>
        <begin position="1500"/>
        <end position="1510"/>
    </location>
</feature>
<feature type="region of interest" description="Disordered" evidence="6">
    <location>
        <begin position="649"/>
        <end position="669"/>
    </location>
</feature>
<dbReference type="Pfam" id="PF00628">
    <property type="entry name" value="PHD"/>
    <property type="match status" value="1"/>
</dbReference>
<dbReference type="InterPro" id="IPR019787">
    <property type="entry name" value="Znf_PHD-finger"/>
</dbReference>
<evidence type="ECO:0000256" key="6">
    <source>
        <dbReference type="SAM" id="MobiDB-lite"/>
    </source>
</evidence>
<dbReference type="InterPro" id="IPR001025">
    <property type="entry name" value="BAH_dom"/>
</dbReference>
<dbReference type="SMART" id="SM00249">
    <property type="entry name" value="PHD"/>
    <property type="match status" value="3"/>
</dbReference>
<feature type="region of interest" description="Disordered" evidence="6">
    <location>
        <begin position="1375"/>
        <end position="1400"/>
    </location>
</feature>
<feature type="compositionally biased region" description="Pro residues" evidence="6">
    <location>
        <begin position="1553"/>
        <end position="1563"/>
    </location>
</feature>
<evidence type="ECO:0000259" key="8">
    <source>
        <dbReference type="PROSITE" id="PS51038"/>
    </source>
</evidence>
<feature type="compositionally biased region" description="Polar residues" evidence="6">
    <location>
        <begin position="1"/>
        <end position="34"/>
    </location>
</feature>
<accession>A0A1J9P1N1</accession>
<sequence length="1769" mass="193803">MSSSQSATAAPDRNQSPPTKAADQLSTQNASARSGITDPTAPKFNPIVNGLQSQPMTATTSSASSPASDATPQNTTASSTAGAVPYGTRSRNRVGGARPNYAEDRDIDTEYEVAPSLSRSGGSKRAASNVNHGAASPSMDNDKATGVNTRRQATTSGSSTVLQTKEPIPGTSSFSANPNTTSTTTTKKRKQPGSHQTTPASSTPNATSLASTKKFIAPANVSPDYQKAHARNMMTFHNCRAYLKQGKLKADDGTILSPNDHVYLVCEPPGEPYYLARIMEFLPSKDNPEGPIESIRVNWYYRPRDIHRNVPDLRVVFASMHSDTCPLSSLRGKCQIKHQSEITNLDEYRKSKDCFWFEKMYDRYIQRYYDVIPTSKVINVPQHVKKVLDERWKYVLVELGRRKDLTSAVKTCKKCSLYAANTDSVDCAVCHSTYHMNCVRPVLQKKPARGFAWACAPCSRAQERKLEARNTPIIGETSVEPEPELVEEEEEDPAALVEDTQRSTPALPDVIRPATGEQIAQAKLWPFRYLGIHCRVEDALDYDDRIYPRASSRIGPRHQANVTPWHGHPIQYVKAVEPKKKSVKSTNKKDLKLSREAVAAIEAEKAERAKRPKWVQDEPVGYIPRGEDGPVTVNGKQVRTAEPLFKMPDASQLLSRGEDNAPGSSLSDADREKFIDEYMDKAKEIAPSLKVEKYSTNFLDKALEILYAENFNVQSALTKLKQVNKYSDLKEPHLRPEEVKVFESGVAKYGSELRNVTKHVGTVPHRHIVRYYYMWKKTAKGRQIWGNFDGRRGRKAAKQADNAVKLVDDVADDYDDSAFDNEKAKDKKRGFTCKFCSTRCSREWRRAPGTPPGTTVPADPKRDKAVQNLTVAICQRCATLWRKYGIQWEDADEVVKKIGQGGNKSWRRRYEEELLVQLLTSSETDVKINSTTAATATSLGIPVTAEVVVPPPPSEPPKKKVKPSDQNGSGPGTNTPVEPAPAPKKKVVEKPAEPPPIAPEPPRVKTLPCAVCNKMDPMGDQHLSCRDCRLTVHRACYGVSPAWNSSKWFCDMCSNDRNPAISTSYECVLCPVTYTEHELMEPPKVSHKKKTDREREKERLEKEMVAEASKLYKIRQKEAGKPTGPREPLKRTAGNNWVHVTCAVWVPEVKFGNAKELEPAEGFGLIPAERYQDICKICKTRQGACVSCHNTTCNVRFHVGCAHQSGYIFGFDITPVKSSRRDTVNTMKLGDEAGAATPAIWCPHHAIATIVHEMSEPSEVQGLNALQLYCQTSKQADLTLTGTVRKAAHVQQSVGVSVQNGFHPSNRRVSVNGSAPNHNSKDSSHVPAKPPTESTTLNQGSNAPLEEANGHSANTASTKQCISCKSTFSPKWWAIESPSKGENRPLTNGVDPMDGPGMAYPHEPPTAAPQFQAPSGHAEKMPTMPMVNGDILMVDADRPVSSAQDNPRSFARPTPLHECHKCHVKRQSLSPVESEARPSPYTAKRDPSLPAARISEFPHHPYSPSAHAHPAPQPPSLPMPPMAQRHAHGAADWRPEYEQRPGDYGPPLMRNGIPPPGGPPPNGLQPLGQRNFHGGPPPPPPQHLNGYHPSLPPHHQGPPPPPPPQHHYGNGVPPPPPHSYSAHQSPYGPVPLQPPNVHGPPQPQPQPQSQSQSHPPPPSNRPYNTATTTTPASHFSPPHTLSALPPGSRMYSTERPIAPGHPSPSSTRHSLDTPRPPTPAAGDENIAPSSSNAATRPGSAGRFHHNPNVPMGGSGSGASASPSLKNLLS</sequence>
<dbReference type="GO" id="GO:0048189">
    <property type="term" value="C:Lid2 complex"/>
    <property type="evidence" value="ECO:0007669"/>
    <property type="project" value="TreeGrafter"/>
</dbReference>
<feature type="compositionally biased region" description="Pro residues" evidence="6">
    <location>
        <begin position="1511"/>
        <end position="1521"/>
    </location>
</feature>
<dbReference type="InterPro" id="IPR029617">
    <property type="entry name" value="Snt2"/>
</dbReference>
<protein>
    <recommendedName>
        <fullName evidence="13">PHD finger and BAH domain-containing protein</fullName>
    </recommendedName>
</protein>
<feature type="compositionally biased region" description="Polar residues" evidence="6">
    <location>
        <begin position="1300"/>
        <end position="1318"/>
    </location>
</feature>
<dbReference type="OrthoDB" id="336088at2759"/>
<organism evidence="11 12">
    <name type="scientific">Emergomyces pasteurianus Ep9510</name>
    <dbReference type="NCBI Taxonomy" id="1447872"/>
    <lineage>
        <taxon>Eukaryota</taxon>
        <taxon>Fungi</taxon>
        <taxon>Dikarya</taxon>
        <taxon>Ascomycota</taxon>
        <taxon>Pezizomycotina</taxon>
        <taxon>Eurotiomycetes</taxon>
        <taxon>Eurotiomycetidae</taxon>
        <taxon>Onygenales</taxon>
        <taxon>Ajellomycetaceae</taxon>
        <taxon>Emergomyces</taxon>
    </lineage>
</organism>
<dbReference type="InterPro" id="IPR011011">
    <property type="entry name" value="Znf_FYVE_PHD"/>
</dbReference>
<dbReference type="InterPro" id="IPR043151">
    <property type="entry name" value="BAH_sf"/>
</dbReference>
<dbReference type="PROSITE" id="PS51156">
    <property type="entry name" value="ELM2"/>
    <property type="match status" value="1"/>
</dbReference>
<dbReference type="InterPro" id="IPR000949">
    <property type="entry name" value="ELM2_dom"/>
</dbReference>
<dbReference type="GO" id="GO:0036205">
    <property type="term" value="P:histone catabolic process"/>
    <property type="evidence" value="ECO:0007669"/>
    <property type="project" value="TreeGrafter"/>
</dbReference>
<evidence type="ECO:0000259" key="9">
    <source>
        <dbReference type="PROSITE" id="PS51156"/>
    </source>
</evidence>
<proteinExistence type="predicted"/>
<dbReference type="CDD" id="cd04710">
    <property type="entry name" value="BAH_fungalPHD"/>
    <property type="match status" value="1"/>
</dbReference>
<evidence type="ECO:0000256" key="2">
    <source>
        <dbReference type="ARBA" id="ARBA00022771"/>
    </source>
</evidence>
<keyword evidence="2 5" id="KW-0863">Zinc-finger</keyword>
<feature type="domain" description="ELM2" evidence="9">
    <location>
        <begin position="550"/>
        <end position="724"/>
    </location>
</feature>
<feature type="domain" description="BAH" evidence="8">
    <location>
        <begin position="254"/>
        <end position="372"/>
    </location>
</feature>
<evidence type="ECO:0000259" key="10">
    <source>
        <dbReference type="PROSITE" id="PS51805"/>
    </source>
</evidence>
<dbReference type="PANTHER" id="PTHR47672:SF1">
    <property type="entry name" value="E3 UBIQUITIN-PROTEIN LIGASE SNT2"/>
    <property type="match status" value="1"/>
</dbReference>
<evidence type="ECO:0000256" key="5">
    <source>
        <dbReference type="PROSITE-ProRule" id="PRU00146"/>
    </source>
</evidence>
<evidence type="ECO:0008006" key="13">
    <source>
        <dbReference type="Google" id="ProtNLM"/>
    </source>
</evidence>
<feature type="domain" description="PHD-type" evidence="7">
    <location>
        <begin position="1006"/>
        <end position="1056"/>
    </location>
</feature>
<feature type="compositionally biased region" description="Pro residues" evidence="6">
    <location>
        <begin position="1628"/>
        <end position="1646"/>
    </location>
</feature>
<dbReference type="PANTHER" id="PTHR47672">
    <property type="entry name" value="E3 UBIQUITIN-PROTEIN LIGASE SNT2"/>
    <property type="match status" value="1"/>
</dbReference>
<dbReference type="InterPro" id="IPR009057">
    <property type="entry name" value="Homeodomain-like_sf"/>
</dbReference>
<comment type="caution">
    <text evidence="11">The sequence shown here is derived from an EMBL/GenBank/DDBJ whole genome shotgun (WGS) entry which is preliminary data.</text>
</comment>
<feature type="compositionally biased region" description="Low complexity" evidence="6">
    <location>
        <begin position="197"/>
        <end position="208"/>
    </location>
</feature>
<dbReference type="FunFam" id="2.30.30.490:FF:000018">
    <property type="entry name" value="Lid2 complex component snt2"/>
    <property type="match status" value="1"/>
</dbReference>
<feature type="compositionally biased region" description="Polar residues" evidence="6">
    <location>
        <begin position="117"/>
        <end position="131"/>
    </location>
</feature>
<evidence type="ECO:0000256" key="3">
    <source>
        <dbReference type="ARBA" id="ARBA00022833"/>
    </source>
</evidence>
<feature type="compositionally biased region" description="Low complexity" evidence="6">
    <location>
        <begin position="171"/>
        <end position="185"/>
    </location>
</feature>
<evidence type="ECO:0000259" key="7">
    <source>
        <dbReference type="PROSITE" id="PS50016"/>
    </source>
</evidence>
<dbReference type="Pfam" id="PF13831">
    <property type="entry name" value="PHD_2"/>
    <property type="match status" value="1"/>
</dbReference>
<dbReference type="Gene3D" id="1.10.10.60">
    <property type="entry name" value="Homeodomain-like"/>
    <property type="match status" value="1"/>
</dbReference>
<feature type="compositionally biased region" description="Polar residues" evidence="6">
    <location>
        <begin position="1663"/>
        <end position="1673"/>
    </location>
</feature>
<feature type="compositionally biased region" description="Polar residues" evidence="6">
    <location>
        <begin position="1332"/>
        <end position="1342"/>
    </location>
</feature>
<dbReference type="VEuPathDB" id="FungiDB:AJ78_08371"/>
<feature type="region of interest" description="Disordered" evidence="6">
    <location>
        <begin position="946"/>
        <end position="1004"/>
    </location>
</feature>
<feature type="region of interest" description="Disordered" evidence="6">
    <location>
        <begin position="1"/>
        <end position="208"/>
    </location>
</feature>
<feature type="compositionally biased region" description="Polar residues" evidence="6">
    <location>
        <begin position="146"/>
        <end position="163"/>
    </location>
</feature>
<feature type="compositionally biased region" description="Basic and acidic residues" evidence="6">
    <location>
        <begin position="1529"/>
        <end position="1541"/>
    </location>
</feature>
<evidence type="ECO:0000256" key="4">
    <source>
        <dbReference type="ARBA" id="ARBA00023242"/>
    </source>
</evidence>
<evidence type="ECO:0000256" key="1">
    <source>
        <dbReference type="ARBA" id="ARBA00022723"/>
    </source>
</evidence>
<dbReference type="Pfam" id="PF01426">
    <property type="entry name" value="BAH"/>
    <property type="match status" value="1"/>
</dbReference>
<dbReference type="SUPFAM" id="SSF46689">
    <property type="entry name" value="Homeodomain-like"/>
    <property type="match status" value="1"/>
</dbReference>
<dbReference type="PROSITE" id="PS51805">
    <property type="entry name" value="EPHD"/>
    <property type="match status" value="1"/>
</dbReference>
<dbReference type="Pfam" id="PF13832">
    <property type="entry name" value="zf-HC5HC2H_2"/>
    <property type="match status" value="1"/>
</dbReference>
<dbReference type="InterPro" id="IPR034732">
    <property type="entry name" value="EPHD"/>
</dbReference>
<feature type="region of interest" description="Disordered" evidence="6">
    <location>
        <begin position="1298"/>
        <end position="1359"/>
    </location>
</feature>
<dbReference type="InterPro" id="IPR013083">
    <property type="entry name" value="Znf_RING/FYVE/PHD"/>
</dbReference>
<dbReference type="GO" id="GO:0003682">
    <property type="term" value="F:chromatin binding"/>
    <property type="evidence" value="ECO:0007669"/>
    <property type="project" value="InterPro"/>
</dbReference>
<evidence type="ECO:0000313" key="12">
    <source>
        <dbReference type="Proteomes" id="UP000182235"/>
    </source>
</evidence>
<dbReference type="SMART" id="SM00439">
    <property type="entry name" value="BAH"/>
    <property type="match status" value="1"/>
</dbReference>
<keyword evidence="1" id="KW-0479">Metal-binding</keyword>
<dbReference type="Gene3D" id="3.30.40.10">
    <property type="entry name" value="Zinc/RING finger domain, C3HC4 (zinc finger)"/>
    <property type="match status" value="3"/>
</dbReference>
<dbReference type="STRING" id="1447872.A0A1J9P1N1"/>
<dbReference type="SUPFAM" id="SSF57903">
    <property type="entry name" value="FYVE/PHD zinc finger"/>
    <property type="match status" value="2"/>
</dbReference>
<keyword evidence="12" id="KW-1185">Reference proteome</keyword>
<dbReference type="CDD" id="cd15571">
    <property type="entry name" value="ePHD"/>
    <property type="match status" value="1"/>
</dbReference>
<dbReference type="PROSITE" id="PS51038">
    <property type="entry name" value="BAH"/>
    <property type="match status" value="1"/>
</dbReference>
<dbReference type="Proteomes" id="UP000182235">
    <property type="component" value="Unassembled WGS sequence"/>
</dbReference>
<reference evidence="11 12" key="1">
    <citation type="submission" date="2015-07" db="EMBL/GenBank/DDBJ databases">
        <title>Emmonsia species relationships and genome sequence.</title>
        <authorList>
            <consortium name="The Broad Institute Genomics Platform"/>
            <person name="Cuomo C.A."/>
            <person name="Munoz J.F."/>
            <person name="Imamovic A."/>
            <person name="Priest M.E."/>
            <person name="Young S."/>
            <person name="Clay O.K."/>
            <person name="McEwen J.G."/>
        </authorList>
    </citation>
    <scope>NUCLEOTIDE SEQUENCE [LARGE SCALE GENOMIC DNA]</scope>
    <source>
        <strain evidence="11 12">UAMH 9510</strain>
    </source>
</reference>
<evidence type="ECO:0000313" key="11">
    <source>
        <dbReference type="EMBL" id="OJD10689.1"/>
    </source>
</evidence>
<dbReference type="InterPro" id="IPR001965">
    <property type="entry name" value="Znf_PHD"/>
</dbReference>
<dbReference type="GO" id="GO:0004842">
    <property type="term" value="F:ubiquitin-protein transferase activity"/>
    <property type="evidence" value="ECO:0007669"/>
    <property type="project" value="TreeGrafter"/>
</dbReference>
<name>A0A1J9P1N1_9EURO</name>
<feature type="compositionally biased region" description="Polar residues" evidence="6">
    <location>
        <begin position="965"/>
        <end position="975"/>
    </location>
</feature>
<feature type="compositionally biased region" description="Pro residues" evidence="6">
    <location>
        <begin position="1590"/>
        <end position="1605"/>
    </location>
</feature>
<dbReference type="EMBL" id="LGRN01000716">
    <property type="protein sequence ID" value="OJD10689.1"/>
    <property type="molecule type" value="Genomic_DNA"/>
</dbReference>